<feature type="transmembrane region" description="Helical" evidence="8">
    <location>
        <begin position="620"/>
        <end position="638"/>
    </location>
</feature>
<comment type="similarity">
    <text evidence="2">Belongs to the binding-protein-dependent transport system permease family. FecCD subfamily.</text>
</comment>
<dbReference type="GO" id="GO:0033214">
    <property type="term" value="P:siderophore-iron import into cell"/>
    <property type="evidence" value="ECO:0007669"/>
    <property type="project" value="TreeGrafter"/>
</dbReference>
<dbReference type="GO" id="GO:0022857">
    <property type="term" value="F:transmembrane transporter activity"/>
    <property type="evidence" value="ECO:0007669"/>
    <property type="project" value="InterPro"/>
</dbReference>
<feature type="transmembrane region" description="Helical" evidence="8">
    <location>
        <begin position="290"/>
        <end position="312"/>
    </location>
</feature>
<keyword evidence="4" id="KW-1003">Cell membrane</keyword>
<evidence type="ECO:0000256" key="1">
    <source>
        <dbReference type="ARBA" id="ARBA00004651"/>
    </source>
</evidence>
<organism evidence="9 10">
    <name type="scientific">Sodalis praecaptivus</name>
    <dbReference type="NCBI Taxonomy" id="1239307"/>
    <lineage>
        <taxon>Bacteria</taxon>
        <taxon>Pseudomonadati</taxon>
        <taxon>Pseudomonadota</taxon>
        <taxon>Gammaproteobacteria</taxon>
        <taxon>Enterobacterales</taxon>
        <taxon>Bruguierivoracaceae</taxon>
        <taxon>Sodalis</taxon>
    </lineage>
</organism>
<keyword evidence="3" id="KW-0813">Transport</keyword>
<feature type="transmembrane region" description="Helical" evidence="8">
    <location>
        <begin position="234"/>
        <end position="254"/>
    </location>
</feature>
<dbReference type="HOGENOM" id="CLU_013016_7_3_6"/>
<dbReference type="PANTHER" id="PTHR30472:SF37">
    <property type="entry name" value="FE(3+) DICITRATE TRANSPORT SYSTEM PERMEASE PROTEIN FECD-RELATED"/>
    <property type="match status" value="1"/>
</dbReference>
<evidence type="ECO:0000313" key="10">
    <source>
        <dbReference type="Proteomes" id="UP000019028"/>
    </source>
</evidence>
<feature type="transmembrane region" description="Helical" evidence="8">
    <location>
        <begin position="103"/>
        <end position="123"/>
    </location>
</feature>
<feature type="transmembrane region" description="Helical" evidence="8">
    <location>
        <begin position="494"/>
        <end position="513"/>
    </location>
</feature>
<feature type="transmembrane region" description="Helical" evidence="8">
    <location>
        <begin position="129"/>
        <end position="150"/>
    </location>
</feature>
<proteinExistence type="inferred from homology"/>
<feature type="transmembrane region" description="Helical" evidence="8">
    <location>
        <begin position="403"/>
        <end position="425"/>
    </location>
</feature>
<evidence type="ECO:0000256" key="6">
    <source>
        <dbReference type="ARBA" id="ARBA00022989"/>
    </source>
</evidence>
<dbReference type="PANTHER" id="PTHR30472">
    <property type="entry name" value="FERRIC ENTEROBACTIN TRANSPORT SYSTEM PERMEASE PROTEIN"/>
    <property type="match status" value="1"/>
</dbReference>
<sequence length="674" mass="71418">MKTEVNIAVPSRRSVGKRGTAYVLLALFALVALALTLENALALLPLARWWGALWSPDAADVTQLIFHYSLMPRLAVALLVGGGLGLAGVLFQQVLRNPLAEPSTLGVASGAQLGVTVATLWLLPGGETTRQLAALLGALLVGGVVFGVAWGKRMSPVTLIMAGLVVSLYSSAANGLLALFHYEYLQNLFLWSSGSLNQQDWQVAAGLLPRVILAWLLALLLLRPMTLLGVDDGVARNLGLGLSLARLAALLLAIVLSAVLVNAVGIVGFVGLFAPLLARLLGARRLLHRLFLAPLIGALLLWLTDQAVVWLARVWHEVPTGAATALIGAPLLLWLLPRLRHTAQPATDGQTLQQQTTGRYSPLWLGAGALLVLAGVWLSLTFGRNAEGWHWAHGEEMLRLLPWRWPRTLAALSAGVMLATAGTLIQKLTANPMGSPEVLGISAGASGAVILLMLLIPGDAFAWQLPAGSLGAALTLGAIILVSGRRHFSPQRMLLAGIAIGTAFTTLITLLLISGDPRLGGLLSWISGSTYGVTPRQAIFSAVTAFCLLLLMPLCRRWLTLLPLGNASALSLGVPLVRARLTILLLAAVMTASATLTVGPLSFVGLMAPHMARMLGFHKPVPQGLMASAIGGLLMMFADWCGRMVMFPNQIPAGLLATFIGAPYFIWLLRRQGR</sequence>
<feature type="transmembrane region" description="Helical" evidence="8">
    <location>
        <begin position="157"/>
        <end position="181"/>
    </location>
</feature>
<evidence type="ECO:0000256" key="7">
    <source>
        <dbReference type="ARBA" id="ARBA00023136"/>
    </source>
</evidence>
<accession>W0I1F2</accession>
<dbReference type="Proteomes" id="UP000019028">
    <property type="component" value="Chromosome"/>
</dbReference>
<evidence type="ECO:0000256" key="5">
    <source>
        <dbReference type="ARBA" id="ARBA00022692"/>
    </source>
</evidence>
<dbReference type="NCBIfam" id="NF007866">
    <property type="entry name" value="PRK10577.1-2"/>
    <property type="match status" value="1"/>
</dbReference>
<comment type="subcellular location">
    <subcellularLocation>
        <location evidence="1">Cell membrane</location>
        <topology evidence="1">Multi-pass membrane protein</topology>
    </subcellularLocation>
</comment>
<feature type="transmembrane region" description="Helical" evidence="8">
    <location>
        <begin position="583"/>
        <end position="608"/>
    </location>
</feature>
<dbReference type="NCBIfam" id="NF007868">
    <property type="entry name" value="PRK10577.1-5"/>
    <property type="match status" value="1"/>
</dbReference>
<feature type="transmembrane region" description="Helical" evidence="8">
    <location>
        <begin position="437"/>
        <end position="456"/>
    </location>
</feature>
<evidence type="ECO:0000256" key="4">
    <source>
        <dbReference type="ARBA" id="ARBA00022475"/>
    </source>
</evidence>
<dbReference type="InterPro" id="IPR000522">
    <property type="entry name" value="ABC_transptr_permease_BtuC"/>
</dbReference>
<feature type="transmembrane region" description="Helical" evidence="8">
    <location>
        <begin position="533"/>
        <end position="551"/>
    </location>
</feature>
<dbReference type="EMBL" id="CP006569">
    <property type="protein sequence ID" value="AHF78278.1"/>
    <property type="molecule type" value="Genomic_DNA"/>
</dbReference>
<gene>
    <name evidence="9" type="primary">fhuB</name>
    <name evidence="9" type="ORF">Sant_3286</name>
</gene>
<dbReference type="CDD" id="cd06550">
    <property type="entry name" value="TM_ABC_iron-siderophores_like"/>
    <property type="match status" value="2"/>
</dbReference>
<dbReference type="Pfam" id="PF01032">
    <property type="entry name" value="FecCD"/>
    <property type="match status" value="2"/>
</dbReference>
<feature type="transmembrane region" description="Helical" evidence="8">
    <location>
        <begin position="363"/>
        <end position="383"/>
    </location>
</feature>
<dbReference type="SUPFAM" id="SSF81345">
    <property type="entry name" value="ABC transporter involved in vitamin B12 uptake, BtuC"/>
    <property type="match status" value="2"/>
</dbReference>
<evidence type="ECO:0000256" key="2">
    <source>
        <dbReference type="ARBA" id="ARBA00007935"/>
    </source>
</evidence>
<keyword evidence="6 8" id="KW-1133">Transmembrane helix</keyword>
<feature type="transmembrane region" description="Helical" evidence="8">
    <location>
        <begin position="650"/>
        <end position="669"/>
    </location>
</feature>
<reference evidence="9 10" key="1">
    <citation type="journal article" date="2014" name="Genome Biol. Evol.">
        <title>Genome degeneration and adaptation in a nascent stage of symbiosis.</title>
        <authorList>
            <person name="Oakeson K.F."/>
            <person name="Gil R."/>
            <person name="Clayton A.L."/>
            <person name="Dunn D.M."/>
            <person name="von Niederhausern A.C."/>
            <person name="Hamil C."/>
            <person name="Aoyagi A."/>
            <person name="Duval B."/>
            <person name="Baca A."/>
            <person name="Silva F.J."/>
            <person name="Vallier A."/>
            <person name="Jackson D.G."/>
            <person name="Latorre A."/>
            <person name="Weiss R.B."/>
            <person name="Heddi A."/>
            <person name="Moya A."/>
            <person name="Dale C."/>
        </authorList>
    </citation>
    <scope>NUCLEOTIDE SEQUENCE [LARGE SCALE GENOMIC DNA]</scope>
    <source>
        <strain evidence="9 10">HS1</strain>
    </source>
</reference>
<keyword evidence="5 8" id="KW-0812">Transmembrane</keyword>
<dbReference type="OrthoDB" id="9811721at2"/>
<name>W0I1F2_9GAMM</name>
<feature type="transmembrane region" description="Helical" evidence="8">
    <location>
        <begin position="260"/>
        <end position="278"/>
    </location>
</feature>
<dbReference type="GO" id="GO:0005886">
    <property type="term" value="C:plasma membrane"/>
    <property type="evidence" value="ECO:0007669"/>
    <property type="project" value="UniProtKB-SubCell"/>
</dbReference>
<protein>
    <submittedName>
        <fullName evidence="9">Ferrichrome ABC superfamily transporter</fullName>
    </submittedName>
</protein>
<feature type="transmembrane region" description="Helical" evidence="8">
    <location>
        <begin position="462"/>
        <end position="482"/>
    </location>
</feature>
<evidence type="ECO:0000256" key="3">
    <source>
        <dbReference type="ARBA" id="ARBA00022448"/>
    </source>
</evidence>
<evidence type="ECO:0000256" key="8">
    <source>
        <dbReference type="SAM" id="Phobius"/>
    </source>
</evidence>
<feature type="transmembrane region" description="Helical" evidence="8">
    <location>
        <begin position="558"/>
        <end position="577"/>
    </location>
</feature>
<dbReference type="RefSeq" id="WP_081730472.1">
    <property type="nucleotide sequence ID" value="NZ_CP006569.1"/>
</dbReference>
<keyword evidence="7 8" id="KW-0472">Membrane</keyword>
<feature type="transmembrane region" description="Helical" evidence="8">
    <location>
        <begin position="201"/>
        <end position="222"/>
    </location>
</feature>
<keyword evidence="10" id="KW-1185">Reference proteome</keyword>
<dbReference type="KEGG" id="sod:Sant_3286"/>
<feature type="transmembrane region" description="Helical" evidence="8">
    <location>
        <begin position="21"/>
        <end position="50"/>
    </location>
</feature>
<feature type="transmembrane region" description="Helical" evidence="8">
    <location>
        <begin position="70"/>
        <end position="91"/>
    </location>
</feature>
<feature type="transmembrane region" description="Helical" evidence="8">
    <location>
        <begin position="318"/>
        <end position="336"/>
    </location>
</feature>
<dbReference type="AlphaFoldDB" id="W0I1F2"/>
<dbReference type="InterPro" id="IPR037294">
    <property type="entry name" value="ABC_BtuC-like"/>
</dbReference>
<evidence type="ECO:0000313" key="9">
    <source>
        <dbReference type="EMBL" id="AHF78278.1"/>
    </source>
</evidence>
<dbReference type="Gene3D" id="1.10.3470.10">
    <property type="entry name" value="ABC transporter involved in vitamin B12 uptake, BtuC"/>
    <property type="match status" value="2"/>
</dbReference>
<dbReference type="PATRIC" id="fig|1239307.3.peg.3617"/>